<dbReference type="PROSITE" id="PS00194">
    <property type="entry name" value="THIOREDOXIN_1"/>
    <property type="match status" value="1"/>
</dbReference>
<evidence type="ECO:0000313" key="11">
    <source>
        <dbReference type="Proteomes" id="UP000186040"/>
    </source>
</evidence>
<evidence type="ECO:0000256" key="2">
    <source>
        <dbReference type="ARBA" id="ARBA00022448"/>
    </source>
</evidence>
<evidence type="ECO:0000256" key="3">
    <source>
        <dbReference type="ARBA" id="ARBA00022982"/>
    </source>
</evidence>
<evidence type="ECO:0000256" key="7">
    <source>
        <dbReference type="PIRNR" id="PIRNR000077"/>
    </source>
</evidence>
<proteinExistence type="inferred from homology"/>
<dbReference type="GO" id="GO:0045454">
    <property type="term" value="P:cell redox homeostasis"/>
    <property type="evidence" value="ECO:0007669"/>
    <property type="project" value="TreeGrafter"/>
</dbReference>
<evidence type="ECO:0000313" key="10">
    <source>
        <dbReference type="EMBL" id="OLR94564.1"/>
    </source>
</evidence>
<comment type="similarity">
    <text evidence="1 7">Belongs to the thioredoxin family.</text>
</comment>
<evidence type="ECO:0000259" key="9">
    <source>
        <dbReference type="PROSITE" id="PS51352"/>
    </source>
</evidence>
<dbReference type="PANTHER" id="PTHR45663:SF11">
    <property type="entry name" value="GEO12009P1"/>
    <property type="match status" value="1"/>
</dbReference>
<dbReference type="PRINTS" id="PR00421">
    <property type="entry name" value="THIOREDOXIN"/>
</dbReference>
<dbReference type="SUPFAM" id="SSF52833">
    <property type="entry name" value="Thioredoxin-like"/>
    <property type="match status" value="1"/>
</dbReference>
<accession>A0A1Q9LRE0</accession>
<evidence type="ECO:0000256" key="1">
    <source>
        <dbReference type="ARBA" id="ARBA00008987"/>
    </source>
</evidence>
<dbReference type="RefSeq" id="WP_075973942.1">
    <property type="nucleotide sequence ID" value="NZ_MKQR01000007.1"/>
</dbReference>
<dbReference type="GO" id="GO:0015035">
    <property type="term" value="F:protein-disulfide reductase activity"/>
    <property type="evidence" value="ECO:0007669"/>
    <property type="project" value="UniProtKB-UniRule"/>
</dbReference>
<reference evidence="10 11" key="1">
    <citation type="submission" date="2016-10" db="EMBL/GenBank/DDBJ databases">
        <title>The Draft Genome Sequence of Actinokineospora bangkokensis 44EHWT reveals the biosynthetic pathway of antifungal compounds Thailandins with unusual extender unit butylmalonyl-CoA.</title>
        <authorList>
            <person name="Greule A."/>
            <person name="Intra B."/>
            <person name="Flemming S."/>
            <person name="Rommel M.G."/>
            <person name="Panbangred W."/>
            <person name="Bechthold A."/>
        </authorList>
    </citation>
    <scope>NUCLEOTIDE SEQUENCE [LARGE SCALE GENOMIC DNA]</scope>
    <source>
        <strain evidence="10 11">44EHW</strain>
    </source>
</reference>
<evidence type="ECO:0000256" key="5">
    <source>
        <dbReference type="ARBA" id="ARBA00023284"/>
    </source>
</evidence>
<dbReference type="STRING" id="1193682.BJP25_12565"/>
<dbReference type="GO" id="GO:0005829">
    <property type="term" value="C:cytosol"/>
    <property type="evidence" value="ECO:0007669"/>
    <property type="project" value="TreeGrafter"/>
</dbReference>
<dbReference type="NCBIfam" id="TIGR01068">
    <property type="entry name" value="thioredoxin"/>
    <property type="match status" value="1"/>
</dbReference>
<gene>
    <name evidence="10" type="ORF">BJP25_12565</name>
</gene>
<dbReference type="InterPro" id="IPR013766">
    <property type="entry name" value="Thioredoxin_domain"/>
</dbReference>
<keyword evidence="4 8" id="KW-1015">Disulfide bond</keyword>
<dbReference type="InterPro" id="IPR017937">
    <property type="entry name" value="Thioredoxin_CS"/>
</dbReference>
<dbReference type="Proteomes" id="UP000186040">
    <property type="component" value="Unassembled WGS sequence"/>
</dbReference>
<dbReference type="OrthoDB" id="9790390at2"/>
<dbReference type="Gene3D" id="3.40.30.10">
    <property type="entry name" value="Glutaredoxin"/>
    <property type="match status" value="1"/>
</dbReference>
<dbReference type="PANTHER" id="PTHR45663">
    <property type="entry name" value="GEO12009P1"/>
    <property type="match status" value="1"/>
</dbReference>
<feature type="domain" description="Thioredoxin" evidence="9">
    <location>
        <begin position="1"/>
        <end position="109"/>
    </location>
</feature>
<dbReference type="AlphaFoldDB" id="A0A1Q9LRE0"/>
<evidence type="ECO:0000256" key="8">
    <source>
        <dbReference type="PIRSR" id="PIRSR000077-4"/>
    </source>
</evidence>
<evidence type="ECO:0000256" key="4">
    <source>
        <dbReference type="ARBA" id="ARBA00023157"/>
    </source>
</evidence>
<dbReference type="FunFam" id="3.40.30.10:FF:000001">
    <property type="entry name" value="Thioredoxin"/>
    <property type="match status" value="1"/>
</dbReference>
<keyword evidence="3" id="KW-0249">Electron transport</keyword>
<dbReference type="CDD" id="cd02947">
    <property type="entry name" value="TRX_family"/>
    <property type="match status" value="1"/>
</dbReference>
<keyword evidence="2" id="KW-0813">Transport</keyword>
<name>A0A1Q9LRE0_9PSEU</name>
<dbReference type="PIRSF" id="PIRSF000077">
    <property type="entry name" value="Thioredoxin"/>
    <property type="match status" value="1"/>
</dbReference>
<keyword evidence="5 8" id="KW-0676">Redox-active center</keyword>
<protein>
    <recommendedName>
        <fullName evidence="6 7">Thioredoxin</fullName>
    </recommendedName>
</protein>
<evidence type="ECO:0000256" key="6">
    <source>
        <dbReference type="NCBIfam" id="TIGR01068"/>
    </source>
</evidence>
<sequence length="109" mass="11872">MGVAEVTDGTFAAEVMAREEPVLVEFWAQWCGPCHMVAPVLAQLAEERDDLVVCKVNADENAATARDMQVMSLPTMLLVHRGEVVRTIVGARPKARLVAEVEEALAALR</sequence>
<dbReference type="Pfam" id="PF00085">
    <property type="entry name" value="Thioredoxin"/>
    <property type="match status" value="1"/>
</dbReference>
<comment type="caution">
    <text evidence="10">The sequence shown here is derived from an EMBL/GenBank/DDBJ whole genome shotgun (WGS) entry which is preliminary data.</text>
</comment>
<keyword evidence="11" id="KW-1185">Reference proteome</keyword>
<feature type="disulfide bond" description="Redox-active" evidence="8">
    <location>
        <begin position="31"/>
        <end position="34"/>
    </location>
</feature>
<dbReference type="PROSITE" id="PS51352">
    <property type="entry name" value="THIOREDOXIN_2"/>
    <property type="match status" value="1"/>
</dbReference>
<dbReference type="InterPro" id="IPR005746">
    <property type="entry name" value="Thioredoxin"/>
</dbReference>
<organism evidence="10 11">
    <name type="scientific">Actinokineospora bangkokensis</name>
    <dbReference type="NCBI Taxonomy" id="1193682"/>
    <lineage>
        <taxon>Bacteria</taxon>
        <taxon>Bacillati</taxon>
        <taxon>Actinomycetota</taxon>
        <taxon>Actinomycetes</taxon>
        <taxon>Pseudonocardiales</taxon>
        <taxon>Pseudonocardiaceae</taxon>
        <taxon>Actinokineospora</taxon>
    </lineage>
</organism>
<dbReference type="EMBL" id="MKQR01000007">
    <property type="protein sequence ID" value="OLR94564.1"/>
    <property type="molecule type" value="Genomic_DNA"/>
</dbReference>
<dbReference type="InterPro" id="IPR036249">
    <property type="entry name" value="Thioredoxin-like_sf"/>
</dbReference>